<feature type="region of interest" description="Disordered" evidence="9">
    <location>
        <begin position="455"/>
        <end position="512"/>
    </location>
</feature>
<dbReference type="AlphaFoldDB" id="A0A9B0T7K2"/>
<dbReference type="InterPro" id="IPR012920">
    <property type="entry name" value="rRNA_MeTfrase_SPB1-like_C"/>
</dbReference>
<feature type="binding site" evidence="8">
    <location>
        <position position="92"/>
    </location>
    <ligand>
        <name>S-adenosyl-L-methionine</name>
        <dbReference type="ChEBI" id="CHEBI:59789"/>
    </ligand>
</feature>
<evidence type="ECO:0000313" key="14">
    <source>
        <dbReference type="RefSeq" id="XP_006833638.1"/>
    </source>
</evidence>
<dbReference type="InterPro" id="IPR028589">
    <property type="entry name" value="SPB1-like"/>
</dbReference>
<feature type="binding site" evidence="8">
    <location>
        <position position="117"/>
    </location>
    <ligand>
        <name>S-adenosyl-L-methionine</name>
        <dbReference type="ChEBI" id="CHEBI:59789"/>
    </ligand>
</feature>
<comment type="subunit">
    <text evidence="8">Interacts with NIP7.</text>
</comment>
<evidence type="ECO:0000313" key="13">
    <source>
        <dbReference type="Proteomes" id="UP000504623"/>
    </source>
</evidence>
<keyword evidence="3 8" id="KW-0698">rRNA processing</keyword>
<keyword evidence="6 8" id="KW-0949">S-adenosyl-L-methionine</keyword>
<feature type="domain" description="Ribosomal RNA methyltransferase FtsJ" evidence="10">
    <location>
        <begin position="24"/>
        <end position="200"/>
    </location>
</feature>
<evidence type="ECO:0000256" key="7">
    <source>
        <dbReference type="ARBA" id="ARBA00023242"/>
    </source>
</evidence>
<dbReference type="InterPro" id="IPR002877">
    <property type="entry name" value="RNA_MeTrfase_FtsJ_dom"/>
</dbReference>
<evidence type="ECO:0000256" key="3">
    <source>
        <dbReference type="ARBA" id="ARBA00022552"/>
    </source>
</evidence>
<dbReference type="GO" id="GO:0016435">
    <property type="term" value="F:rRNA (guanine) methyltransferase activity"/>
    <property type="evidence" value="ECO:0007669"/>
    <property type="project" value="TreeGrafter"/>
</dbReference>
<dbReference type="GeneID" id="102840366"/>
<dbReference type="GO" id="GO:0030688">
    <property type="term" value="C:preribosome, small subunit precursor"/>
    <property type="evidence" value="ECO:0007669"/>
    <property type="project" value="UniProtKB-UniRule"/>
</dbReference>
<evidence type="ECO:0000256" key="9">
    <source>
        <dbReference type="SAM" id="MobiDB-lite"/>
    </source>
</evidence>
<feature type="compositionally biased region" description="Acidic residues" evidence="9">
    <location>
        <begin position="457"/>
        <end position="475"/>
    </location>
</feature>
<feature type="region of interest" description="Disordered" evidence="9">
    <location>
        <begin position="799"/>
        <end position="835"/>
    </location>
</feature>
<dbReference type="GO" id="GO:0030687">
    <property type="term" value="C:preribosome, large subunit precursor"/>
    <property type="evidence" value="ECO:0007669"/>
    <property type="project" value="TreeGrafter"/>
</dbReference>
<dbReference type="Pfam" id="PF01728">
    <property type="entry name" value="FtsJ"/>
    <property type="match status" value="1"/>
</dbReference>
<dbReference type="EC" id="2.1.1.-" evidence="8"/>
<keyword evidence="13" id="KW-1185">Reference proteome</keyword>
<keyword evidence="8" id="KW-0175">Coiled coil</keyword>
<comment type="subcellular location">
    <subcellularLocation>
        <location evidence="1 8">Nucleus</location>
        <location evidence="1 8">Nucleolus</location>
    </subcellularLocation>
</comment>
<dbReference type="OrthoDB" id="289250at2759"/>
<feature type="active site" description="Proton acceptor" evidence="8">
    <location>
        <position position="157"/>
    </location>
</feature>
<dbReference type="InterPro" id="IPR024576">
    <property type="entry name" value="rRNA_MeTfrase_Spb1_DUF3381"/>
</dbReference>
<reference evidence="14" key="1">
    <citation type="submission" date="2025-08" db="UniProtKB">
        <authorList>
            <consortium name="RefSeq"/>
        </authorList>
    </citation>
    <scope>IDENTIFICATION</scope>
    <source>
        <tissue evidence="14">Spleen</tissue>
    </source>
</reference>
<dbReference type="Pfam" id="PF07780">
    <property type="entry name" value="Spb1_C"/>
    <property type="match status" value="1"/>
</dbReference>
<feature type="binding site" evidence="8">
    <location>
        <position position="76"/>
    </location>
    <ligand>
        <name>S-adenosyl-L-methionine</name>
        <dbReference type="ChEBI" id="CHEBI:59789"/>
    </ligand>
</feature>
<dbReference type="GO" id="GO:0000466">
    <property type="term" value="P:maturation of 5.8S rRNA from tricistronic rRNA transcript (SSU-rRNA, 5.8S rRNA, LSU-rRNA)"/>
    <property type="evidence" value="ECO:0007669"/>
    <property type="project" value="TreeGrafter"/>
</dbReference>
<dbReference type="HAMAP" id="MF_01547">
    <property type="entry name" value="RNA_methyltr_E"/>
    <property type="match status" value="1"/>
</dbReference>
<feature type="binding site" evidence="8">
    <location>
        <position position="58"/>
    </location>
    <ligand>
        <name>S-adenosyl-L-methionine</name>
        <dbReference type="ChEBI" id="CHEBI:59789"/>
    </ligand>
</feature>
<evidence type="ECO:0000256" key="4">
    <source>
        <dbReference type="ARBA" id="ARBA00022603"/>
    </source>
</evidence>
<dbReference type="RefSeq" id="XP_006833638.1">
    <property type="nucleotide sequence ID" value="XM_006833575.1"/>
</dbReference>
<feature type="compositionally biased region" description="Basic residues" evidence="9">
    <location>
        <begin position="799"/>
        <end position="809"/>
    </location>
</feature>
<feature type="domain" description="DUF3381" evidence="12">
    <location>
        <begin position="232"/>
        <end position="398"/>
    </location>
</feature>
<feature type="coiled-coil region" evidence="8">
    <location>
        <begin position="728"/>
        <end position="765"/>
    </location>
</feature>
<evidence type="ECO:0000256" key="8">
    <source>
        <dbReference type="HAMAP-Rule" id="MF_03163"/>
    </source>
</evidence>
<dbReference type="Proteomes" id="UP000504623">
    <property type="component" value="Unplaced"/>
</dbReference>
<protein>
    <recommendedName>
        <fullName evidence="8">pre-rRNA processing protein FTSJ3</fullName>
        <ecNumber evidence="8">2.1.1.-</ecNumber>
    </recommendedName>
    <alternativeName>
        <fullName evidence="8">2'-O-ribose RNA methyltransferase SPB1 homolog</fullName>
    </alternativeName>
    <alternativeName>
        <fullName evidence="8">Protein ftsJ homolog 3</fullName>
    </alternativeName>
    <alternativeName>
        <fullName evidence="8">Putative rRNA methyltransferase 3</fullName>
    </alternativeName>
</protein>
<accession>A0A9B0T7K2</accession>
<dbReference type="InterPro" id="IPR015507">
    <property type="entry name" value="rRNA-MeTfrase_E"/>
</dbReference>
<evidence type="ECO:0000256" key="5">
    <source>
        <dbReference type="ARBA" id="ARBA00022679"/>
    </source>
</evidence>
<dbReference type="PANTHER" id="PTHR10920">
    <property type="entry name" value="RIBOSOMAL RNA METHYLTRANSFERASE"/>
    <property type="match status" value="1"/>
</dbReference>
<comment type="similarity">
    <text evidence="8">Belongs to the class I-like SAM-binding methyltransferase superfamily. RNA methyltransferase RlmE family. SPB1 subfamily.</text>
</comment>
<evidence type="ECO:0000259" key="10">
    <source>
        <dbReference type="Pfam" id="PF01728"/>
    </source>
</evidence>
<dbReference type="GO" id="GO:0008650">
    <property type="term" value="F:rRNA (uridine-2'-O-)-methyltransferase activity"/>
    <property type="evidence" value="ECO:0007669"/>
    <property type="project" value="TreeGrafter"/>
</dbReference>
<gene>
    <name evidence="8 14" type="primary">FTSJ3</name>
</gene>
<keyword evidence="5 8" id="KW-0808">Transferase</keyword>
<evidence type="ECO:0000256" key="1">
    <source>
        <dbReference type="ARBA" id="ARBA00004604"/>
    </source>
</evidence>
<keyword evidence="7 8" id="KW-0539">Nucleus</keyword>
<proteinExistence type="inferred from homology"/>
<dbReference type="GO" id="GO:0005730">
    <property type="term" value="C:nucleolus"/>
    <property type="evidence" value="ECO:0007669"/>
    <property type="project" value="UniProtKB-SubCell"/>
</dbReference>
<feature type="region of interest" description="Disordered" evidence="9">
    <location>
        <begin position="334"/>
        <end position="368"/>
    </location>
</feature>
<feature type="compositionally biased region" description="Acidic residues" evidence="9">
    <location>
        <begin position="337"/>
        <end position="348"/>
    </location>
</feature>
<evidence type="ECO:0000259" key="12">
    <source>
        <dbReference type="Pfam" id="PF11861"/>
    </source>
</evidence>
<feature type="region of interest" description="Disordered" evidence="9">
    <location>
        <begin position="554"/>
        <end position="640"/>
    </location>
</feature>
<comment type="catalytic activity">
    <reaction evidence="8">
        <text>a ribonucleotide in rRNA + S-adenosyl-L-methionine = a 2'-O-methylribonucleotide in rRNA + S-adenosyl-L-homocysteine + H(+)</text>
        <dbReference type="Rhea" id="RHEA:48628"/>
        <dbReference type="Rhea" id="RHEA-COMP:12164"/>
        <dbReference type="Rhea" id="RHEA-COMP:12165"/>
        <dbReference type="ChEBI" id="CHEBI:15378"/>
        <dbReference type="ChEBI" id="CHEBI:57856"/>
        <dbReference type="ChEBI" id="CHEBI:59789"/>
        <dbReference type="ChEBI" id="CHEBI:90675"/>
        <dbReference type="ChEBI" id="CHEBI:90676"/>
    </reaction>
</comment>
<dbReference type="Gene3D" id="3.40.50.150">
    <property type="entry name" value="Vaccinia Virus protein VP39"/>
    <property type="match status" value="1"/>
</dbReference>
<evidence type="ECO:0000256" key="2">
    <source>
        <dbReference type="ARBA" id="ARBA00022517"/>
    </source>
</evidence>
<dbReference type="InterPro" id="IPR050082">
    <property type="entry name" value="RNA_methyltr_RlmE"/>
</dbReference>
<feature type="compositionally biased region" description="Acidic residues" evidence="9">
    <location>
        <begin position="603"/>
        <end position="614"/>
    </location>
</feature>
<dbReference type="PANTHER" id="PTHR10920:SF13">
    <property type="entry name" value="PRE-RRNA 2'-O-RIBOSE RNA METHYLTRANSFERASE FTSJ3"/>
    <property type="match status" value="1"/>
</dbReference>
<sequence>MGKKGKVGKSRRDKFYHLAKETGYRSRSAFKLIQLNRRFQFLQKARALLDLCAAPGGWLQVAAKFMPVSSLIVGVDLVPIKPLPNVVTLQEDITTDRCRQALRKELKTWKVDVVLNDGAPNVGASWVHDAYSQAHLTLMALRLACDFLARGGSFITKVFRSRDYQPLLWIFQQLFRRVQATKPQASRHESAEIFVVCQGFLAPDKVDSKFFDPKFAFKEVEVQAKSVTELVTKKKPKAEGYAEGDLTLYHRASVTDFLRAANPVDFLSKASEISLDDEELTQHPATTEDIQACCQDIKVLGRKELRSLLNWRTKLRRYVAKKLKEQAKALDISLSSGEEEEEGDEEESLAGTRRQPSKEEEEEEQLNQTLAEMKAQEVAELKRKKKKLLREQRKQRERVELKMDLPGVSIADEGETGMFSLRTIRGHQLLAEVAQGDMSAADTFLSDLPRDDIYVSDAEDDDDDASLDSDLDLEELAGGGGHQGPRDQKRVQFAEVEDEKEEEGEENPLLVPLEEKAVLQEEQASLWFSKVGFDGIEDDADEALEIGQAQLVYESRRKGQEQQRPPSSLKTGRKSPRGQNEAPKETGAPSVAEAATVAKGEESDSSDSDSSSSEDAERERPQGKKRNRGPKSDDDGFEVVPIEDPVKHQILDPEGLALGAVIVSSKKAKRDLIDNSFSRYTFNEDEDELPEWFVQEEKQHRIRQLPIDKKEVEHYRKRWREINARPIKKVAEAKARKKRRMLKKLEQTKKKAEAVVNTVDISEREKMAQLRSLYKKAGLGKEKHQVTYVVAKRGVGRKVRRPAGVRGHFKVVDSRMKKDQRALQRKEQKKKHKRK</sequence>
<feature type="compositionally biased region" description="Acidic residues" evidence="9">
    <location>
        <begin position="495"/>
        <end position="506"/>
    </location>
</feature>
<dbReference type="FunFam" id="3.40.50.150:FF:000004">
    <property type="entry name" value="AdoMet-dependent rRNA methyltransferase SPB1"/>
    <property type="match status" value="1"/>
</dbReference>
<evidence type="ECO:0000256" key="6">
    <source>
        <dbReference type="ARBA" id="ARBA00022691"/>
    </source>
</evidence>
<dbReference type="CTD" id="117246"/>
<dbReference type="HAMAP" id="MF_03163">
    <property type="entry name" value="RNA_methyltr_E_SPB1"/>
    <property type="match status" value="1"/>
</dbReference>
<dbReference type="InterPro" id="IPR029063">
    <property type="entry name" value="SAM-dependent_MTases_sf"/>
</dbReference>
<dbReference type="GO" id="GO:0000463">
    <property type="term" value="P:maturation of LSU-rRNA from tricistronic rRNA transcript (SSU-rRNA, 5.8S rRNA, LSU-rRNA)"/>
    <property type="evidence" value="ECO:0007669"/>
    <property type="project" value="TreeGrafter"/>
</dbReference>
<name>A0A9B0T7K2_CHRAS</name>
<dbReference type="Pfam" id="PF11861">
    <property type="entry name" value="DUF3381"/>
    <property type="match status" value="1"/>
</dbReference>
<feature type="domain" description="Ribosomal RNA methyltransferase SPB1-like C-terminal" evidence="11">
    <location>
        <begin position="610"/>
        <end position="827"/>
    </location>
</feature>
<feature type="binding site" evidence="8">
    <location>
        <position position="56"/>
    </location>
    <ligand>
        <name>S-adenosyl-L-methionine</name>
        <dbReference type="ChEBI" id="CHEBI:59789"/>
    </ligand>
</feature>
<evidence type="ECO:0000259" key="11">
    <source>
        <dbReference type="Pfam" id="PF07780"/>
    </source>
</evidence>
<comment type="function">
    <text evidence="8">Probable methyltransferase involved in the processing of the 34S pre-rRNA to 18S rRNA and in 40S ribosomal subunit formation.</text>
</comment>
<keyword evidence="4 8" id="KW-0489">Methyltransferase</keyword>
<keyword evidence="2 8" id="KW-0690">Ribosome biogenesis</keyword>
<dbReference type="SUPFAM" id="SSF53335">
    <property type="entry name" value="S-adenosyl-L-methionine-dependent methyltransferases"/>
    <property type="match status" value="1"/>
</dbReference>
<organism evidence="13 14">
    <name type="scientific">Chrysochloris asiatica</name>
    <name type="common">Cape golden mole</name>
    <dbReference type="NCBI Taxonomy" id="185453"/>
    <lineage>
        <taxon>Eukaryota</taxon>
        <taxon>Metazoa</taxon>
        <taxon>Chordata</taxon>
        <taxon>Craniata</taxon>
        <taxon>Vertebrata</taxon>
        <taxon>Euteleostomi</taxon>
        <taxon>Mammalia</taxon>
        <taxon>Eutheria</taxon>
        <taxon>Afrotheria</taxon>
        <taxon>Chrysochloridae</taxon>
        <taxon>Chrysochlorinae</taxon>
        <taxon>Chrysochloris</taxon>
    </lineage>
</organism>
<feature type="compositionally biased region" description="Basic and acidic residues" evidence="9">
    <location>
        <begin position="810"/>
        <end position="826"/>
    </location>
</feature>